<feature type="domain" description="Organic solvent tolerance-like N-terminal" evidence="4">
    <location>
        <begin position="46"/>
        <end position="145"/>
    </location>
</feature>
<dbReference type="Gene3D" id="2.60.450.10">
    <property type="entry name" value="Lipopolysaccharide (LPS) transport protein A like domain"/>
    <property type="match status" value="2"/>
</dbReference>
<sequence>MNTWFRKLVLASGVLASAAFLGTLAATPALAQGVGGTGGDGLPIAVDADQAIEWHQEQKAYVARGNAVAKRGDVTIEGDTLVAYYRDIPSGGTEIFRLAADGKVHIFSPEQNVYGDRAVYDVDKQVAVVTGSDLRLVTPTDVVTARDSLEYWEAQKLAVARGDAVAVREASRVRADVLVGLFAEGPDGALEMTRIDAQGNVVITTPTDVARGREGVYNLKTNIATLTGDVRLTRGDNHLNGQTAEVNMNTGVSRLLGTGNRTGERVRGLFVPGQQPGGAQPAQPAPAQPGPAQPGSGGTGN</sequence>
<evidence type="ECO:0000313" key="5">
    <source>
        <dbReference type="EMBL" id="QQP88484.1"/>
    </source>
</evidence>
<evidence type="ECO:0000256" key="3">
    <source>
        <dbReference type="SAM" id="SignalP"/>
    </source>
</evidence>
<dbReference type="InterPro" id="IPR005653">
    <property type="entry name" value="OstA-like_N"/>
</dbReference>
<evidence type="ECO:0000256" key="1">
    <source>
        <dbReference type="ARBA" id="ARBA00022729"/>
    </source>
</evidence>
<dbReference type="Proteomes" id="UP000595197">
    <property type="component" value="Chromosome"/>
</dbReference>
<proteinExistence type="predicted"/>
<feature type="domain" description="Organic solvent tolerance-like N-terminal" evidence="4">
    <location>
        <begin position="147"/>
        <end position="251"/>
    </location>
</feature>
<feature type="signal peptide" evidence="3">
    <location>
        <begin position="1"/>
        <end position="31"/>
    </location>
</feature>
<organism evidence="5 6">
    <name type="scientific">Skermanella cutis</name>
    <dbReference type="NCBI Taxonomy" id="2775420"/>
    <lineage>
        <taxon>Bacteria</taxon>
        <taxon>Pseudomonadati</taxon>
        <taxon>Pseudomonadota</taxon>
        <taxon>Alphaproteobacteria</taxon>
        <taxon>Rhodospirillales</taxon>
        <taxon>Azospirillaceae</taxon>
        <taxon>Skermanella</taxon>
    </lineage>
</organism>
<evidence type="ECO:0000313" key="6">
    <source>
        <dbReference type="Proteomes" id="UP000595197"/>
    </source>
</evidence>
<dbReference type="Pfam" id="PF03968">
    <property type="entry name" value="LptD_N"/>
    <property type="match status" value="2"/>
</dbReference>
<feature type="region of interest" description="Disordered" evidence="2">
    <location>
        <begin position="268"/>
        <end position="301"/>
    </location>
</feature>
<reference evidence="5" key="1">
    <citation type="submission" date="2021-02" db="EMBL/GenBank/DDBJ databases">
        <title>Skermanella TT6 skin isolate.</title>
        <authorList>
            <person name="Lee K."/>
            <person name="Ganzorig M."/>
        </authorList>
    </citation>
    <scope>NUCLEOTIDE SEQUENCE</scope>
    <source>
        <strain evidence="5">TT6</strain>
    </source>
</reference>
<accession>A0ABX7B4C3</accession>
<dbReference type="RefSeq" id="WP_201073451.1">
    <property type="nucleotide sequence ID" value="NZ_CP067420.1"/>
</dbReference>
<feature type="chain" id="PRO_5045265572" description="Organic solvent tolerance-like N-terminal domain-containing protein" evidence="3">
    <location>
        <begin position="32"/>
        <end position="301"/>
    </location>
</feature>
<evidence type="ECO:0000256" key="2">
    <source>
        <dbReference type="SAM" id="MobiDB-lite"/>
    </source>
</evidence>
<gene>
    <name evidence="5" type="ORF">IGS68_20955</name>
</gene>
<dbReference type="PANTHER" id="PTHR36504:SF1">
    <property type="entry name" value="LIPOPOLYSACCHARIDE EXPORT SYSTEM PROTEIN LPTA"/>
    <property type="match status" value="1"/>
</dbReference>
<protein>
    <recommendedName>
        <fullName evidence="4">Organic solvent tolerance-like N-terminal domain-containing protein</fullName>
    </recommendedName>
</protein>
<keyword evidence="6" id="KW-1185">Reference proteome</keyword>
<dbReference type="PANTHER" id="PTHR36504">
    <property type="entry name" value="LIPOPOLYSACCHARIDE EXPORT SYSTEM PROTEIN LPTA"/>
    <property type="match status" value="1"/>
</dbReference>
<name>A0ABX7B4C3_9PROT</name>
<dbReference type="InterPro" id="IPR052037">
    <property type="entry name" value="LPS_export_LptA"/>
</dbReference>
<keyword evidence="1 3" id="KW-0732">Signal</keyword>
<feature type="compositionally biased region" description="Pro residues" evidence="2">
    <location>
        <begin position="283"/>
        <end position="292"/>
    </location>
</feature>
<feature type="compositionally biased region" description="Low complexity" evidence="2">
    <location>
        <begin position="272"/>
        <end position="282"/>
    </location>
</feature>
<dbReference type="EMBL" id="CP067420">
    <property type="protein sequence ID" value="QQP88484.1"/>
    <property type="molecule type" value="Genomic_DNA"/>
</dbReference>
<evidence type="ECO:0000259" key="4">
    <source>
        <dbReference type="Pfam" id="PF03968"/>
    </source>
</evidence>